<protein>
    <submittedName>
        <fullName evidence="7">KLLA0B07689p</fullName>
    </submittedName>
</protein>
<accession>Q6CW17</accession>
<dbReference type="FunCoup" id="Q6CW17">
    <property type="interactions" value="289"/>
</dbReference>
<gene>
    <name evidence="7" type="ORF">KLLA0_B07689g</name>
</gene>
<evidence type="ECO:0000256" key="3">
    <source>
        <dbReference type="ARBA" id="ARBA00022989"/>
    </source>
</evidence>
<dbReference type="eggNOG" id="KOG1441">
    <property type="taxonomic scope" value="Eukaryota"/>
</dbReference>
<feature type="domain" description="Sugar phosphate transporter" evidence="6">
    <location>
        <begin position="22"/>
        <end position="181"/>
    </location>
</feature>
<dbReference type="OMA" id="YDKLTLM"/>
<dbReference type="Proteomes" id="UP000000598">
    <property type="component" value="Chromosome B"/>
</dbReference>
<evidence type="ECO:0000259" key="6">
    <source>
        <dbReference type="Pfam" id="PF03151"/>
    </source>
</evidence>
<dbReference type="AlphaFoldDB" id="Q6CW17"/>
<evidence type="ECO:0000313" key="7">
    <source>
        <dbReference type="EMBL" id="CAH02265.1"/>
    </source>
</evidence>
<feature type="transmembrane region" description="Helical" evidence="5">
    <location>
        <begin position="350"/>
        <end position="367"/>
    </location>
</feature>
<feature type="transmembrane region" description="Helical" evidence="5">
    <location>
        <begin position="256"/>
        <end position="275"/>
    </location>
</feature>
<keyword evidence="2 5" id="KW-0812">Transmembrane</keyword>
<dbReference type="EMBL" id="CR382122">
    <property type="protein sequence ID" value="CAH02265.1"/>
    <property type="molecule type" value="Genomic_DNA"/>
</dbReference>
<dbReference type="Pfam" id="PF03151">
    <property type="entry name" value="TPT"/>
    <property type="match status" value="2"/>
</dbReference>
<name>Q6CW17_KLULA</name>
<organism evidence="7 8">
    <name type="scientific">Kluyveromyces lactis (strain ATCC 8585 / CBS 2359 / DSM 70799 / NBRC 1267 / NRRL Y-1140 / WM37)</name>
    <name type="common">Yeast</name>
    <name type="synonym">Candida sphaerica</name>
    <dbReference type="NCBI Taxonomy" id="284590"/>
    <lineage>
        <taxon>Eukaryota</taxon>
        <taxon>Fungi</taxon>
        <taxon>Dikarya</taxon>
        <taxon>Ascomycota</taxon>
        <taxon>Saccharomycotina</taxon>
        <taxon>Saccharomycetes</taxon>
        <taxon>Saccharomycetales</taxon>
        <taxon>Saccharomycetaceae</taxon>
        <taxon>Kluyveromyces</taxon>
    </lineage>
</organism>
<dbReference type="InterPro" id="IPR004853">
    <property type="entry name" value="Sugar_P_trans_dom"/>
</dbReference>
<dbReference type="InParanoid" id="Q6CW17"/>
<evidence type="ECO:0000313" key="8">
    <source>
        <dbReference type="Proteomes" id="UP000000598"/>
    </source>
</evidence>
<keyword evidence="8" id="KW-1185">Reference proteome</keyword>
<feature type="transmembrane region" description="Helical" evidence="5">
    <location>
        <begin position="324"/>
        <end position="344"/>
    </location>
</feature>
<dbReference type="PANTHER" id="PTHR11132">
    <property type="entry name" value="SOLUTE CARRIER FAMILY 35"/>
    <property type="match status" value="1"/>
</dbReference>
<reference evidence="7 8" key="1">
    <citation type="journal article" date="2004" name="Nature">
        <title>Genome evolution in yeasts.</title>
        <authorList>
            <consortium name="Genolevures"/>
            <person name="Dujon B."/>
            <person name="Sherman D."/>
            <person name="Fischer G."/>
            <person name="Durrens P."/>
            <person name="Casaregola S."/>
            <person name="Lafontaine I."/>
            <person name="de Montigny J."/>
            <person name="Marck C."/>
            <person name="Neuveglise C."/>
            <person name="Talla E."/>
            <person name="Goffard N."/>
            <person name="Frangeul L."/>
            <person name="Aigle M."/>
            <person name="Anthouard V."/>
            <person name="Babour A."/>
            <person name="Barbe V."/>
            <person name="Barnay S."/>
            <person name="Blanchin S."/>
            <person name="Beckerich J.M."/>
            <person name="Beyne E."/>
            <person name="Bleykasten C."/>
            <person name="Boisrame A."/>
            <person name="Boyer J."/>
            <person name="Cattolico L."/>
            <person name="Confanioleri F."/>
            <person name="de Daruvar A."/>
            <person name="Despons L."/>
            <person name="Fabre E."/>
            <person name="Fairhead C."/>
            <person name="Ferry-Dumazet H."/>
            <person name="Groppi A."/>
            <person name="Hantraye F."/>
            <person name="Hennequin C."/>
            <person name="Jauniaux N."/>
            <person name="Joyet P."/>
            <person name="Kachouri R."/>
            <person name="Kerrest A."/>
            <person name="Koszul R."/>
            <person name="Lemaire M."/>
            <person name="Lesur I."/>
            <person name="Ma L."/>
            <person name="Muller H."/>
            <person name="Nicaud J.M."/>
            <person name="Nikolski M."/>
            <person name="Oztas S."/>
            <person name="Ozier-Kalogeropoulos O."/>
            <person name="Pellenz S."/>
            <person name="Potier S."/>
            <person name="Richard G.F."/>
            <person name="Straub M.L."/>
            <person name="Suleau A."/>
            <person name="Swennene D."/>
            <person name="Tekaia F."/>
            <person name="Wesolowski-Louvel M."/>
            <person name="Westhof E."/>
            <person name="Wirth B."/>
            <person name="Zeniou-Meyer M."/>
            <person name="Zivanovic I."/>
            <person name="Bolotin-Fukuhara M."/>
            <person name="Thierry A."/>
            <person name="Bouchier C."/>
            <person name="Caudron B."/>
            <person name="Scarpelli C."/>
            <person name="Gaillardin C."/>
            <person name="Weissenbach J."/>
            <person name="Wincker P."/>
            <person name="Souciet J.L."/>
        </authorList>
    </citation>
    <scope>NUCLEOTIDE SEQUENCE [LARGE SCALE GENOMIC DNA]</scope>
    <source>
        <strain evidence="8">ATCC 8585 / CBS 2359 / DSM 70799 / NBRC 1267 / NRRL Y-1140 / WM37</strain>
    </source>
</reference>
<evidence type="ECO:0000256" key="1">
    <source>
        <dbReference type="ARBA" id="ARBA00004141"/>
    </source>
</evidence>
<comment type="subcellular location">
    <subcellularLocation>
        <location evidence="1">Membrane</location>
        <topology evidence="1">Multi-pass membrane protein</topology>
    </subcellularLocation>
</comment>
<evidence type="ECO:0000256" key="5">
    <source>
        <dbReference type="SAM" id="Phobius"/>
    </source>
</evidence>
<feature type="transmembrane region" description="Helical" evidence="5">
    <location>
        <begin position="160"/>
        <end position="179"/>
    </location>
</feature>
<feature type="domain" description="Sugar phosphate transporter" evidence="6">
    <location>
        <begin position="205"/>
        <end position="367"/>
    </location>
</feature>
<feature type="transmembrane region" description="Helical" evidence="5">
    <location>
        <begin position="204"/>
        <end position="223"/>
    </location>
</feature>
<dbReference type="InterPro" id="IPR050186">
    <property type="entry name" value="TPT_transporter"/>
</dbReference>
<dbReference type="KEGG" id="kla:KLLA0_B07689g"/>
<evidence type="ECO:0000256" key="2">
    <source>
        <dbReference type="ARBA" id="ARBA00022692"/>
    </source>
</evidence>
<feature type="transmembrane region" description="Helical" evidence="5">
    <location>
        <begin position="295"/>
        <end position="317"/>
    </location>
</feature>
<sequence>MGIMTTRKGPMQRFNVESTLVVPIVCLCWYSISSFGSQVTKRILTECPMPLFLGEFQFIFIGLSAFITCFVGYYVPPIRRLFPEGIFPNYSDTGTKIILRPSKDVLYTVFPLGLFQFIGKYYGHRATSLVPVSTVASVKTLSPIFIILAQKLLKRNELKLNKAIYLSLMCVMLGVWVIVYTDTKNLAPKINSAESDDNTGSSSYYGILFAILSMLIFVGQNMYAKNIFTYRTNELPTTNKYDATWQKTSPKKYDKLTLMMYISTVGFLLSIGWFVTLELPTLCSNFFNEPHDIEIPWRLIMLNGVLHFLQSMITFYLIGEISTLSYSIANIMKRIAIISFSWMYTSHHITSVQLLGMVLNVTGLFFYKRLMKFKNTE</sequence>
<dbReference type="PaxDb" id="284590-Q6CW17"/>
<keyword evidence="3 5" id="KW-1133">Transmembrane helix</keyword>
<feature type="transmembrane region" description="Helical" evidence="5">
    <location>
        <begin position="56"/>
        <end position="75"/>
    </location>
</feature>
<dbReference type="RefSeq" id="XP_451872.1">
    <property type="nucleotide sequence ID" value="XM_451872.1"/>
</dbReference>
<evidence type="ECO:0000256" key="4">
    <source>
        <dbReference type="ARBA" id="ARBA00023136"/>
    </source>
</evidence>
<proteinExistence type="predicted"/>
<keyword evidence="4 5" id="KW-0472">Membrane</keyword>
<dbReference type="HOGENOM" id="CLU_019048_4_1_1"/>
<dbReference type="GeneID" id="2897137"/>
<feature type="transmembrane region" description="Helical" evidence="5">
    <location>
        <begin position="20"/>
        <end position="36"/>
    </location>
</feature>
<dbReference type="GO" id="GO:0016020">
    <property type="term" value="C:membrane"/>
    <property type="evidence" value="ECO:0007669"/>
    <property type="project" value="UniProtKB-SubCell"/>
</dbReference>